<evidence type="ECO:0000313" key="6">
    <source>
        <dbReference type="EMBL" id="HGF33211.1"/>
    </source>
</evidence>
<name>A0A7C3ZAK2_9BACT</name>
<dbReference type="InterPro" id="IPR001789">
    <property type="entry name" value="Sig_transdc_resp-reg_receiver"/>
</dbReference>
<feature type="domain" description="Response regulatory" evidence="5">
    <location>
        <begin position="4"/>
        <end position="118"/>
    </location>
</feature>
<dbReference type="InterPro" id="IPR011006">
    <property type="entry name" value="CheY-like_superfamily"/>
</dbReference>
<evidence type="ECO:0000256" key="4">
    <source>
        <dbReference type="PROSITE-ProRule" id="PRU00169"/>
    </source>
</evidence>
<dbReference type="GO" id="GO:0000976">
    <property type="term" value="F:transcription cis-regulatory region binding"/>
    <property type="evidence" value="ECO:0007669"/>
    <property type="project" value="TreeGrafter"/>
</dbReference>
<proteinExistence type="predicted"/>
<keyword evidence="3" id="KW-0238">DNA-binding</keyword>
<accession>A0A7C3ZAK2</accession>
<keyword evidence="2" id="KW-0902">Two-component regulatory system</keyword>
<protein>
    <submittedName>
        <fullName evidence="6">Response regulator</fullName>
    </submittedName>
</protein>
<dbReference type="AlphaFoldDB" id="A0A7C3ZAK2"/>
<dbReference type="Pfam" id="PF00072">
    <property type="entry name" value="Response_reg"/>
    <property type="match status" value="1"/>
</dbReference>
<dbReference type="EMBL" id="DTMF01000058">
    <property type="protein sequence ID" value="HGF33211.1"/>
    <property type="molecule type" value="Genomic_DNA"/>
</dbReference>
<feature type="modified residue" description="4-aspartylphosphate" evidence="4">
    <location>
        <position position="53"/>
    </location>
</feature>
<comment type="caution">
    <text evidence="6">The sequence shown here is derived from an EMBL/GenBank/DDBJ whole genome shotgun (WGS) entry which is preliminary data.</text>
</comment>
<dbReference type="GO" id="GO:0000156">
    <property type="term" value="F:phosphorelay response regulator activity"/>
    <property type="evidence" value="ECO:0007669"/>
    <property type="project" value="TreeGrafter"/>
</dbReference>
<keyword evidence="1 4" id="KW-0597">Phosphoprotein</keyword>
<dbReference type="GO" id="GO:0032993">
    <property type="term" value="C:protein-DNA complex"/>
    <property type="evidence" value="ECO:0007669"/>
    <property type="project" value="TreeGrafter"/>
</dbReference>
<dbReference type="PANTHER" id="PTHR48111">
    <property type="entry name" value="REGULATOR OF RPOS"/>
    <property type="match status" value="1"/>
</dbReference>
<dbReference type="GO" id="GO:0005829">
    <property type="term" value="C:cytosol"/>
    <property type="evidence" value="ECO:0007669"/>
    <property type="project" value="TreeGrafter"/>
</dbReference>
<evidence type="ECO:0000259" key="5">
    <source>
        <dbReference type="PROSITE" id="PS50110"/>
    </source>
</evidence>
<dbReference type="SUPFAM" id="SSF52172">
    <property type="entry name" value="CheY-like"/>
    <property type="match status" value="1"/>
</dbReference>
<dbReference type="GO" id="GO:0006355">
    <property type="term" value="P:regulation of DNA-templated transcription"/>
    <property type="evidence" value="ECO:0007669"/>
    <property type="project" value="TreeGrafter"/>
</dbReference>
<organism evidence="6">
    <name type="scientific">Desulfobacca acetoxidans</name>
    <dbReference type="NCBI Taxonomy" id="60893"/>
    <lineage>
        <taxon>Bacteria</taxon>
        <taxon>Pseudomonadati</taxon>
        <taxon>Thermodesulfobacteriota</taxon>
        <taxon>Desulfobaccia</taxon>
        <taxon>Desulfobaccales</taxon>
        <taxon>Desulfobaccaceae</taxon>
        <taxon>Desulfobacca</taxon>
    </lineage>
</organism>
<evidence type="ECO:0000256" key="2">
    <source>
        <dbReference type="ARBA" id="ARBA00023012"/>
    </source>
</evidence>
<dbReference type="PROSITE" id="PS50110">
    <property type="entry name" value="RESPONSE_REGULATORY"/>
    <property type="match status" value="1"/>
</dbReference>
<dbReference type="PANTHER" id="PTHR48111:SF40">
    <property type="entry name" value="PHOSPHATE REGULON TRANSCRIPTIONAL REGULATORY PROTEIN PHOB"/>
    <property type="match status" value="1"/>
</dbReference>
<dbReference type="InterPro" id="IPR039420">
    <property type="entry name" value="WalR-like"/>
</dbReference>
<evidence type="ECO:0000256" key="3">
    <source>
        <dbReference type="ARBA" id="ARBA00023125"/>
    </source>
</evidence>
<dbReference type="Gene3D" id="3.40.50.2300">
    <property type="match status" value="1"/>
</dbReference>
<evidence type="ECO:0000256" key="1">
    <source>
        <dbReference type="ARBA" id="ARBA00022553"/>
    </source>
</evidence>
<sequence length="142" mass="16151">MKIRVLLVDDEEQFVETLAMRLEARDFAVATAFNGDQALDYVKAREVDVVVLDVLMPGLSGIDTLREIKKIRPLTEVIMLTGHATVETAIEGMKLGAFDYLMKPTEIEELVDKITKAYKRKAEHEDRIRQATIDRIARTRGF</sequence>
<gene>
    <name evidence="6" type="ORF">ENW96_02335</name>
</gene>
<reference evidence="6" key="1">
    <citation type="journal article" date="2020" name="mSystems">
        <title>Genome- and Community-Level Interaction Insights into Carbon Utilization and Element Cycling Functions of Hydrothermarchaeota in Hydrothermal Sediment.</title>
        <authorList>
            <person name="Zhou Z."/>
            <person name="Liu Y."/>
            <person name="Xu W."/>
            <person name="Pan J."/>
            <person name="Luo Z.H."/>
            <person name="Li M."/>
        </authorList>
    </citation>
    <scope>NUCLEOTIDE SEQUENCE [LARGE SCALE GENOMIC DNA]</scope>
    <source>
        <strain evidence="6">SpSt-897</strain>
    </source>
</reference>
<dbReference type="SMART" id="SM00448">
    <property type="entry name" value="REC"/>
    <property type="match status" value="1"/>
</dbReference>